<keyword evidence="2" id="KW-1185">Reference proteome</keyword>
<dbReference type="EMBL" id="JAWDJW010001803">
    <property type="protein sequence ID" value="KAK3078549.1"/>
    <property type="molecule type" value="Genomic_DNA"/>
</dbReference>
<name>A0ACC3DPH2_9PEZI</name>
<gene>
    <name evidence="1" type="ORF">LTS18_007234</name>
</gene>
<protein>
    <submittedName>
        <fullName evidence="1">Uncharacterized protein</fullName>
    </submittedName>
</protein>
<reference evidence="1" key="1">
    <citation type="submission" date="2024-09" db="EMBL/GenBank/DDBJ databases">
        <title>Black Yeasts Isolated from many extreme environments.</title>
        <authorList>
            <person name="Coleine C."/>
            <person name="Stajich J.E."/>
            <person name="Selbmann L."/>
        </authorList>
    </citation>
    <scope>NUCLEOTIDE SEQUENCE</scope>
    <source>
        <strain evidence="1">CCFEE 5737</strain>
    </source>
</reference>
<dbReference type="Proteomes" id="UP001186974">
    <property type="component" value="Unassembled WGS sequence"/>
</dbReference>
<organism evidence="1 2">
    <name type="scientific">Coniosporium uncinatum</name>
    <dbReference type="NCBI Taxonomy" id="93489"/>
    <lineage>
        <taxon>Eukaryota</taxon>
        <taxon>Fungi</taxon>
        <taxon>Dikarya</taxon>
        <taxon>Ascomycota</taxon>
        <taxon>Pezizomycotina</taxon>
        <taxon>Dothideomycetes</taxon>
        <taxon>Dothideomycetes incertae sedis</taxon>
        <taxon>Coniosporium</taxon>
    </lineage>
</organism>
<comment type="caution">
    <text evidence="1">The sequence shown here is derived from an EMBL/GenBank/DDBJ whole genome shotgun (WGS) entry which is preliminary data.</text>
</comment>
<feature type="non-terminal residue" evidence="1">
    <location>
        <position position="60"/>
    </location>
</feature>
<evidence type="ECO:0000313" key="1">
    <source>
        <dbReference type="EMBL" id="KAK3078549.1"/>
    </source>
</evidence>
<sequence length="60" mass="6655">MPGDHFRVRGIDTRVFKIGAKYNKTANEPPAQEEQTSRDLAPVKPPAPRIVTVAAYHPTL</sequence>
<proteinExistence type="predicted"/>
<evidence type="ECO:0000313" key="2">
    <source>
        <dbReference type="Proteomes" id="UP001186974"/>
    </source>
</evidence>
<accession>A0ACC3DPH2</accession>